<evidence type="ECO:0000313" key="1">
    <source>
        <dbReference type="EMBL" id="AOP54462.1"/>
    </source>
</evidence>
<gene>
    <name evidence="1" type="ORF">BLSMQ_2756</name>
</gene>
<evidence type="ECO:0000313" key="2">
    <source>
        <dbReference type="Proteomes" id="UP000094793"/>
    </source>
</evidence>
<proteinExistence type="predicted"/>
<dbReference type="AlphaFoldDB" id="A0A1D7W658"/>
<sequence>MKTFITRIGPPIADTFSIAMGSPLLRWTVFGVVACLHVLATSMVPTTPYDIGLAATLVLPGILAMWIFADFAHWYRWLVIALIIMWIHPAVAMLALIIADVWAMNRHYHDGSRYDTAEPGATGTAHHKRK</sequence>
<accession>A0A1D7W658</accession>
<name>A0A1D7W658_BREAU</name>
<dbReference type="OrthoDB" id="9862030at2"/>
<dbReference type="Proteomes" id="UP000094793">
    <property type="component" value="Chromosome"/>
</dbReference>
<dbReference type="KEGG" id="blin:BLSMQ_2756"/>
<dbReference type="RefSeq" id="WP_069600555.1">
    <property type="nucleotide sequence ID" value="NZ_CP017150.1"/>
</dbReference>
<dbReference type="EMBL" id="CP017150">
    <property type="protein sequence ID" value="AOP54462.1"/>
    <property type="molecule type" value="Genomic_DNA"/>
</dbReference>
<reference evidence="2" key="1">
    <citation type="submission" date="2016-09" db="EMBL/GenBank/DDBJ databases">
        <title>Complete Genome Sequence of Brevibacterium linens SMQ-1335.</title>
        <authorList>
            <person name="de Melo A.G."/>
            <person name="Labrie S.J."/>
            <person name="Dumaresq J."/>
            <person name="Roberts R.J."/>
            <person name="Tremblay D.M."/>
            <person name="Moineau S."/>
        </authorList>
    </citation>
    <scope>NUCLEOTIDE SEQUENCE [LARGE SCALE GENOMIC DNA]</scope>
    <source>
        <strain evidence="2">SMQ-1335</strain>
    </source>
</reference>
<organism evidence="1 2">
    <name type="scientific">Brevibacterium aurantiacum</name>
    <dbReference type="NCBI Taxonomy" id="273384"/>
    <lineage>
        <taxon>Bacteria</taxon>
        <taxon>Bacillati</taxon>
        <taxon>Actinomycetota</taxon>
        <taxon>Actinomycetes</taxon>
        <taxon>Micrococcales</taxon>
        <taxon>Brevibacteriaceae</taxon>
        <taxon>Brevibacterium</taxon>
    </lineage>
</organism>
<protein>
    <submittedName>
        <fullName evidence="1">Uncharacterized protein</fullName>
    </submittedName>
</protein>